<keyword evidence="6 8" id="KW-1133">Transmembrane helix</keyword>
<dbReference type="GO" id="GO:0009103">
    <property type="term" value="P:lipopolysaccharide biosynthetic process"/>
    <property type="evidence" value="ECO:0007669"/>
    <property type="project" value="UniProtKB-ARBA"/>
</dbReference>
<feature type="transmembrane region" description="Helical" evidence="8">
    <location>
        <begin position="324"/>
        <end position="344"/>
    </location>
</feature>
<dbReference type="EMBL" id="MFJY01000050">
    <property type="protein sequence ID" value="OGG27379.1"/>
    <property type="molecule type" value="Genomic_DNA"/>
</dbReference>
<feature type="transmembrane region" description="Helical" evidence="8">
    <location>
        <begin position="135"/>
        <end position="156"/>
    </location>
</feature>
<feature type="transmembrane region" description="Helical" evidence="8">
    <location>
        <begin position="356"/>
        <end position="377"/>
    </location>
</feature>
<keyword evidence="7 8" id="KW-0472">Membrane</keyword>
<dbReference type="InterPro" id="IPR038731">
    <property type="entry name" value="RgtA/B/C-like"/>
</dbReference>
<feature type="transmembrane region" description="Helical" evidence="8">
    <location>
        <begin position="186"/>
        <end position="204"/>
    </location>
</feature>
<feature type="transmembrane region" description="Helical" evidence="8">
    <location>
        <begin position="163"/>
        <end position="180"/>
    </location>
</feature>
<reference evidence="10 11" key="1">
    <citation type="journal article" date="2016" name="Nat. Commun.">
        <title>Thousands of microbial genomes shed light on interconnected biogeochemical processes in an aquifer system.</title>
        <authorList>
            <person name="Anantharaman K."/>
            <person name="Brown C.T."/>
            <person name="Hug L.A."/>
            <person name="Sharon I."/>
            <person name="Castelle C.J."/>
            <person name="Probst A.J."/>
            <person name="Thomas B.C."/>
            <person name="Singh A."/>
            <person name="Wilkins M.J."/>
            <person name="Karaoz U."/>
            <person name="Brodie E.L."/>
            <person name="Williams K.H."/>
            <person name="Hubbard S.S."/>
            <person name="Banfield J.F."/>
        </authorList>
    </citation>
    <scope>NUCLEOTIDE SEQUENCE [LARGE SCALE GENOMIC DNA]</scope>
</reference>
<dbReference type="PANTHER" id="PTHR33908:SF11">
    <property type="entry name" value="MEMBRANE PROTEIN"/>
    <property type="match status" value="1"/>
</dbReference>
<name>A0A1F6ARR4_9BACT</name>
<evidence type="ECO:0000256" key="5">
    <source>
        <dbReference type="ARBA" id="ARBA00022692"/>
    </source>
</evidence>
<gene>
    <name evidence="10" type="ORF">A3A64_01395</name>
</gene>
<organism evidence="10 11">
    <name type="scientific">Candidatus Gottesmanbacteria bacterium RIFCSPLOWO2_01_FULL_48_11</name>
    <dbReference type="NCBI Taxonomy" id="1798395"/>
    <lineage>
        <taxon>Bacteria</taxon>
        <taxon>Candidatus Gottesmaniibacteriota</taxon>
    </lineage>
</organism>
<evidence type="ECO:0000256" key="7">
    <source>
        <dbReference type="ARBA" id="ARBA00023136"/>
    </source>
</evidence>
<dbReference type="GO" id="GO:0005886">
    <property type="term" value="C:plasma membrane"/>
    <property type="evidence" value="ECO:0007669"/>
    <property type="project" value="UniProtKB-SubCell"/>
</dbReference>
<sequence>MQRRYWWLFLILVVAAVLRFANIDSIPPGLYPDEAMNGNNALEALRTGEFKIFYPENNGREGLFINIQALSLGTFGNTPWALRLPSIIFGLLGVLGIYFLTREILSYHHQKEELSLLATFLSATSFWYINFSRIGFRAIMAPAALVWGVYLLFLSFRRARLPGLLNKLLLPAVGGVVYGLGFHSYIAYRATPAIILAVLIFHWLKARKERWLKEFYGATVVFIVFSLLTFLPLGLYFAENPQDFFGRTAQISILSSESPIASLTSNIIKTAGMFNFVGDWNWRHNIAGRPLLFWPVGIMFLVGIISELLTLLRKPRGGQSNGDSRATFVLLFIWLATAALPVVASSEGLPHALRAILMAPAVFIISALGGLSIFNYLKPRIKIEHLRLGVSVLIVILVVEAYTSYFLTWAKNPHTADAFSRDYVLLGEKLNSLPQDQLKIVVVTASGVEVRGLPMPAQTVMFITDTFGAEQRQAKNIHYVTSDQFDDPVPESAAVFYLR</sequence>
<accession>A0A1F6ARR4</accession>
<comment type="caution">
    <text evidence="10">The sequence shown here is derived from an EMBL/GenBank/DDBJ whole genome shotgun (WGS) entry which is preliminary data.</text>
</comment>
<evidence type="ECO:0000256" key="1">
    <source>
        <dbReference type="ARBA" id="ARBA00004651"/>
    </source>
</evidence>
<feature type="transmembrane region" description="Helical" evidence="8">
    <location>
        <begin position="113"/>
        <end position="129"/>
    </location>
</feature>
<evidence type="ECO:0000256" key="8">
    <source>
        <dbReference type="SAM" id="Phobius"/>
    </source>
</evidence>
<evidence type="ECO:0000256" key="4">
    <source>
        <dbReference type="ARBA" id="ARBA00022679"/>
    </source>
</evidence>
<feature type="transmembrane region" description="Helical" evidence="8">
    <location>
        <begin position="216"/>
        <end position="238"/>
    </location>
</feature>
<evidence type="ECO:0000256" key="3">
    <source>
        <dbReference type="ARBA" id="ARBA00022676"/>
    </source>
</evidence>
<dbReference type="Proteomes" id="UP000178305">
    <property type="component" value="Unassembled WGS sequence"/>
</dbReference>
<keyword evidence="4" id="KW-0808">Transferase</keyword>
<proteinExistence type="predicted"/>
<feature type="transmembrane region" description="Helical" evidence="8">
    <location>
        <begin position="80"/>
        <end position="101"/>
    </location>
</feature>
<keyword evidence="3" id="KW-0328">Glycosyltransferase</keyword>
<feature type="transmembrane region" description="Helical" evidence="8">
    <location>
        <begin position="389"/>
        <end position="410"/>
    </location>
</feature>
<dbReference type="GO" id="GO:0016763">
    <property type="term" value="F:pentosyltransferase activity"/>
    <property type="evidence" value="ECO:0007669"/>
    <property type="project" value="TreeGrafter"/>
</dbReference>
<evidence type="ECO:0000313" key="10">
    <source>
        <dbReference type="EMBL" id="OGG27379.1"/>
    </source>
</evidence>
<keyword evidence="5 8" id="KW-0812">Transmembrane</keyword>
<feature type="transmembrane region" description="Helical" evidence="8">
    <location>
        <begin position="291"/>
        <end position="312"/>
    </location>
</feature>
<evidence type="ECO:0000313" key="11">
    <source>
        <dbReference type="Proteomes" id="UP000178305"/>
    </source>
</evidence>
<evidence type="ECO:0000259" key="9">
    <source>
        <dbReference type="Pfam" id="PF13231"/>
    </source>
</evidence>
<keyword evidence="2" id="KW-1003">Cell membrane</keyword>
<evidence type="ECO:0000256" key="6">
    <source>
        <dbReference type="ARBA" id="ARBA00022989"/>
    </source>
</evidence>
<protein>
    <recommendedName>
        <fullName evidence="9">Glycosyltransferase RgtA/B/C/D-like domain-containing protein</fullName>
    </recommendedName>
</protein>
<comment type="subcellular location">
    <subcellularLocation>
        <location evidence="1">Cell membrane</location>
        <topology evidence="1">Multi-pass membrane protein</topology>
    </subcellularLocation>
</comment>
<dbReference type="Pfam" id="PF13231">
    <property type="entry name" value="PMT_2"/>
    <property type="match status" value="1"/>
</dbReference>
<dbReference type="PANTHER" id="PTHR33908">
    <property type="entry name" value="MANNOSYLTRANSFERASE YKCB-RELATED"/>
    <property type="match status" value="1"/>
</dbReference>
<dbReference type="AlphaFoldDB" id="A0A1F6ARR4"/>
<dbReference type="InterPro" id="IPR050297">
    <property type="entry name" value="LipidA_mod_glycosyltrf_83"/>
</dbReference>
<evidence type="ECO:0000256" key="2">
    <source>
        <dbReference type="ARBA" id="ARBA00022475"/>
    </source>
</evidence>
<feature type="domain" description="Glycosyltransferase RgtA/B/C/D-like" evidence="9">
    <location>
        <begin position="67"/>
        <end position="226"/>
    </location>
</feature>